<evidence type="ECO:0000256" key="1">
    <source>
        <dbReference type="SAM" id="MobiDB-lite"/>
    </source>
</evidence>
<evidence type="ECO:0000256" key="2">
    <source>
        <dbReference type="SAM" id="Phobius"/>
    </source>
</evidence>
<dbReference type="PANTHER" id="PTHR33416:SF20">
    <property type="entry name" value="NUCLEAR PORE COMPLEX PROTEIN NUP1"/>
    <property type="match status" value="1"/>
</dbReference>
<dbReference type="Proteomes" id="UP000183442">
    <property type="component" value="Unassembled WGS sequence"/>
</dbReference>
<dbReference type="AlphaFoldDB" id="A0A1I4GEM7"/>
<feature type="compositionally biased region" description="Low complexity" evidence="1">
    <location>
        <begin position="593"/>
        <end position="628"/>
    </location>
</feature>
<reference evidence="5" key="1">
    <citation type="submission" date="2016-10" db="EMBL/GenBank/DDBJ databases">
        <authorList>
            <person name="Varghese N."/>
        </authorList>
    </citation>
    <scope>NUCLEOTIDE SEQUENCE [LARGE SCALE GENOMIC DNA]</scope>
    <source>
        <strain evidence="5">DSM 16632</strain>
    </source>
</reference>
<dbReference type="PANTHER" id="PTHR33416">
    <property type="entry name" value="NUCLEAR PORE COMPLEX PROTEIN NUP1"/>
    <property type="match status" value="1"/>
</dbReference>
<dbReference type="InterPro" id="IPR011050">
    <property type="entry name" value="Pectin_lyase_fold/virulence"/>
</dbReference>
<protein>
    <submittedName>
        <fullName evidence="4">Right handed beta helix region</fullName>
    </submittedName>
</protein>
<dbReference type="SUPFAM" id="SSF51126">
    <property type="entry name" value="Pectin lyase-like"/>
    <property type="match status" value="1"/>
</dbReference>
<evidence type="ECO:0000259" key="3">
    <source>
        <dbReference type="Pfam" id="PF13229"/>
    </source>
</evidence>
<sequence>MILIFLIFFTSLGSVVATSDNNLSDASFDISSDFSSDTSSDILLDSSEDLKSSSLNEDLKSSSLNEDLNSNEDSINSKEDLINLNDSIDKQESSNGLDNSLYDSNIEDSDLSENDDSSNAVLSKNILSSSLTDDDSTIANFNNVILTKSQSSTSSLLSSPQTIIIKDASYYSGSINEYIQKIIDGAVAGSTIQFTASSYDNIYLKISKPLNIISKSGTTINNIFDIPLFTILQGGSRTNISGFRVNSVGFFVDARGVSSITISGNKISTKRNAIIFNEVYDSFIKNNVFSSFKIAIDISKSGGITISKNNISPKDGGNIGINLKEISSKKGISILNNNMIANDRRKEATGIYFGKNACNVLVKENIIRKWYTAIDFPYSVNNVTIINNTIYDNGDGVIIKGWINNFTFNKNLVTGNARVGVLFDYDFLGTKGNFNLENNFFSYNGVLDLQNKGDKAVSIGKNFAKNKCYRVGMKYGFNVRSRQSGSKYYFSVVDRHGNSVSGLPNFSAVLNVNGRSYTVNFINSVAFLDIGSNGAGGKGSSSSSLNVGEDNRQFGDWGQFENIDSEEMAYYEEFYKSLLSPIMESANSNTDQNSNHSSYENESGSSSNSSSGSSSGSGDSGVSSGSNSINSNGVFSGSSGSVSASVSSASASSSPSQGSNAPESAAAKTLSVDDETFRVIGVGGLVLLIILVIGLYYREDIMEMMKE</sequence>
<dbReference type="InterPro" id="IPR006626">
    <property type="entry name" value="PbH1"/>
</dbReference>
<accession>A0A1I4GEM7</accession>
<evidence type="ECO:0000313" key="5">
    <source>
        <dbReference type="Proteomes" id="UP000183442"/>
    </source>
</evidence>
<dbReference type="Gene3D" id="2.160.20.10">
    <property type="entry name" value="Single-stranded right-handed beta-helix, Pectin lyase-like"/>
    <property type="match status" value="1"/>
</dbReference>
<keyword evidence="2" id="KW-0812">Transmembrane</keyword>
<organism evidence="4 5">
    <name type="scientific">Methanobrevibacter olleyae</name>
    <dbReference type="NCBI Taxonomy" id="294671"/>
    <lineage>
        <taxon>Archaea</taxon>
        <taxon>Methanobacteriati</taxon>
        <taxon>Methanobacteriota</taxon>
        <taxon>Methanomada group</taxon>
        <taxon>Methanobacteria</taxon>
        <taxon>Methanobacteriales</taxon>
        <taxon>Methanobacteriaceae</taxon>
        <taxon>Methanobrevibacter</taxon>
    </lineage>
</organism>
<dbReference type="InterPro" id="IPR039448">
    <property type="entry name" value="Beta_helix"/>
</dbReference>
<dbReference type="GO" id="GO:0071763">
    <property type="term" value="P:nuclear membrane organization"/>
    <property type="evidence" value="ECO:0007669"/>
    <property type="project" value="TreeGrafter"/>
</dbReference>
<keyword evidence="2" id="KW-1133">Transmembrane helix</keyword>
<feature type="region of interest" description="Disordered" evidence="1">
    <location>
        <begin position="88"/>
        <end position="117"/>
    </location>
</feature>
<dbReference type="Pfam" id="PF13229">
    <property type="entry name" value="Beta_helix"/>
    <property type="match status" value="1"/>
</dbReference>
<feature type="transmembrane region" description="Helical" evidence="2">
    <location>
        <begin position="677"/>
        <end position="697"/>
    </location>
</feature>
<feature type="domain" description="Right handed beta helix" evidence="3">
    <location>
        <begin position="355"/>
        <end position="484"/>
    </location>
</feature>
<feature type="compositionally biased region" description="Polar residues" evidence="1">
    <location>
        <begin position="93"/>
        <end position="102"/>
    </location>
</feature>
<feature type="compositionally biased region" description="Acidic residues" evidence="1">
    <location>
        <begin position="105"/>
        <end position="116"/>
    </location>
</feature>
<proteinExistence type="predicted"/>
<keyword evidence="2" id="KW-0472">Membrane</keyword>
<name>A0A1I4GEM7_METOL</name>
<dbReference type="EMBL" id="FOTL01000004">
    <property type="protein sequence ID" value="SFL27621.1"/>
    <property type="molecule type" value="Genomic_DNA"/>
</dbReference>
<dbReference type="SMART" id="SM00710">
    <property type="entry name" value="PbH1"/>
    <property type="match status" value="8"/>
</dbReference>
<dbReference type="InterPro" id="IPR012334">
    <property type="entry name" value="Pectin_lyas_fold"/>
</dbReference>
<dbReference type="OrthoDB" id="78397at2157"/>
<gene>
    <name evidence="4" type="ORF">SAMN02910297_00428</name>
</gene>
<evidence type="ECO:0000313" key="4">
    <source>
        <dbReference type="EMBL" id="SFL27621.1"/>
    </source>
</evidence>
<dbReference type="RefSeq" id="WP_074798021.1">
    <property type="nucleotide sequence ID" value="NZ_FOTL01000004.1"/>
</dbReference>
<feature type="region of interest" description="Disordered" evidence="1">
    <location>
        <begin position="586"/>
        <end position="628"/>
    </location>
</feature>